<dbReference type="InterPro" id="IPR029058">
    <property type="entry name" value="AB_hydrolase_fold"/>
</dbReference>
<sequence>MCGFRSGDRRQAWRAAPGRARHRGSTAIGGATAPPFINDCGYDQAGAILRHLLAGAAARVPAGRSAAGFRPSRILAGTPRAAWTTSASPTCRRAARLGAGYLNWADTYRLVVLFPQLSDVPFSNPKRCWDFFAYHDSDHAAREGRQWRRRSACSTGCDARRPAGSVQASPAARRRSSPWSRQAGRIPFALGQQRRRIAVRDAGERAGARDAPAHRAASPPEPAPSPAGGQASHAVTWPSRPGPPCRRAAIALRRRPPARGTLRPGSRR</sequence>
<gene>
    <name evidence="2" type="ORF">AVDCRST_MAG08-2609</name>
</gene>
<dbReference type="SUPFAM" id="SSF53474">
    <property type="entry name" value="alpha/beta-Hydrolases"/>
    <property type="match status" value="1"/>
</dbReference>
<protein>
    <submittedName>
        <fullName evidence="2">Uncharacterized protein</fullName>
    </submittedName>
</protein>
<name>A0A6J4ISE5_9PROT</name>
<evidence type="ECO:0000256" key="1">
    <source>
        <dbReference type="SAM" id="MobiDB-lite"/>
    </source>
</evidence>
<feature type="region of interest" description="Disordered" evidence="1">
    <location>
        <begin position="154"/>
        <end position="268"/>
    </location>
</feature>
<dbReference type="AlphaFoldDB" id="A0A6J4ISE5"/>
<accession>A0A6J4ISE5</accession>
<feature type="region of interest" description="Disordered" evidence="1">
    <location>
        <begin position="1"/>
        <end position="27"/>
    </location>
</feature>
<dbReference type="EMBL" id="CADCTG010000193">
    <property type="protein sequence ID" value="CAA9259492.1"/>
    <property type="molecule type" value="Genomic_DNA"/>
</dbReference>
<feature type="compositionally biased region" description="Basic and acidic residues" evidence="1">
    <location>
        <begin position="1"/>
        <end position="11"/>
    </location>
</feature>
<organism evidence="2">
    <name type="scientific">uncultured Acetobacteraceae bacterium</name>
    <dbReference type="NCBI Taxonomy" id="169975"/>
    <lineage>
        <taxon>Bacteria</taxon>
        <taxon>Pseudomonadati</taxon>
        <taxon>Pseudomonadota</taxon>
        <taxon>Alphaproteobacteria</taxon>
        <taxon>Acetobacterales</taxon>
        <taxon>Acetobacteraceae</taxon>
        <taxon>environmental samples</taxon>
    </lineage>
</organism>
<feature type="compositionally biased region" description="Low complexity" evidence="1">
    <location>
        <begin position="167"/>
        <end position="183"/>
    </location>
</feature>
<reference evidence="2" key="1">
    <citation type="submission" date="2020-02" db="EMBL/GenBank/DDBJ databases">
        <authorList>
            <person name="Meier V. D."/>
        </authorList>
    </citation>
    <scope>NUCLEOTIDE SEQUENCE</scope>
    <source>
        <strain evidence="2">AVDCRST_MAG08</strain>
    </source>
</reference>
<feature type="compositionally biased region" description="Basic and acidic residues" evidence="1">
    <location>
        <begin position="198"/>
        <end position="213"/>
    </location>
</feature>
<evidence type="ECO:0000313" key="2">
    <source>
        <dbReference type="EMBL" id="CAA9259492.1"/>
    </source>
</evidence>
<proteinExistence type="predicted"/>